<proteinExistence type="predicted"/>
<evidence type="ECO:0000313" key="1">
    <source>
        <dbReference type="EMBL" id="HIZ70394.1"/>
    </source>
</evidence>
<accession>A0A9D2FZP9</accession>
<sequence length="233" mass="28063">MGLFDFFKKQNKTPEVKVSFSSNIYDDSEYYELLRERPMIDQFTGRPFDFPTYTDEYNTRTPYKLRELLLFVWWGNTKTGRKASVNIPKYFFNDYNLDGRMLTSSFITSELLLEEKGKIKLTDKGQILFEEFYPLWEIHSVKNFPMNLDMDFPNWDKEEFDIKYYESMIRYYQAEATHSSKIIDYIKNHPDFDDIGNQEQYHLSNRDSCLMKVKDFKEKLAILKRNKDGNYPI</sequence>
<gene>
    <name evidence="1" type="ORF">H9808_01240</name>
</gene>
<dbReference type="Proteomes" id="UP000824106">
    <property type="component" value="Unassembled WGS sequence"/>
</dbReference>
<name>A0A9D2FZP9_9LACT</name>
<dbReference type="AlphaFoldDB" id="A0A9D2FZP9"/>
<organism evidence="1 2">
    <name type="scientific">Candidatus Atopostipes pullistercoris</name>
    <dbReference type="NCBI Taxonomy" id="2838467"/>
    <lineage>
        <taxon>Bacteria</taxon>
        <taxon>Bacillati</taxon>
        <taxon>Bacillota</taxon>
        <taxon>Bacilli</taxon>
        <taxon>Lactobacillales</taxon>
        <taxon>Carnobacteriaceae</taxon>
        <taxon>Atopostipes</taxon>
    </lineage>
</organism>
<comment type="caution">
    <text evidence="1">The sequence shown here is derived from an EMBL/GenBank/DDBJ whole genome shotgun (WGS) entry which is preliminary data.</text>
</comment>
<evidence type="ECO:0000313" key="2">
    <source>
        <dbReference type="Proteomes" id="UP000824106"/>
    </source>
</evidence>
<dbReference type="EMBL" id="DXAZ01000016">
    <property type="protein sequence ID" value="HIZ70394.1"/>
    <property type="molecule type" value="Genomic_DNA"/>
</dbReference>
<protein>
    <submittedName>
        <fullName evidence="1">Uncharacterized protein</fullName>
    </submittedName>
</protein>
<reference evidence="1" key="2">
    <citation type="submission" date="2021-04" db="EMBL/GenBank/DDBJ databases">
        <authorList>
            <person name="Gilroy R."/>
        </authorList>
    </citation>
    <scope>NUCLEOTIDE SEQUENCE</scope>
    <source>
        <strain evidence="1">CHK169-4300</strain>
    </source>
</reference>
<reference evidence="1" key="1">
    <citation type="journal article" date="2021" name="PeerJ">
        <title>Extensive microbial diversity within the chicken gut microbiome revealed by metagenomics and culture.</title>
        <authorList>
            <person name="Gilroy R."/>
            <person name="Ravi A."/>
            <person name="Getino M."/>
            <person name="Pursley I."/>
            <person name="Horton D.L."/>
            <person name="Alikhan N.F."/>
            <person name="Baker D."/>
            <person name="Gharbi K."/>
            <person name="Hall N."/>
            <person name="Watson M."/>
            <person name="Adriaenssens E.M."/>
            <person name="Foster-Nyarko E."/>
            <person name="Jarju S."/>
            <person name="Secka A."/>
            <person name="Antonio M."/>
            <person name="Oren A."/>
            <person name="Chaudhuri R.R."/>
            <person name="La Ragione R."/>
            <person name="Hildebrand F."/>
            <person name="Pallen M.J."/>
        </authorList>
    </citation>
    <scope>NUCLEOTIDE SEQUENCE</scope>
    <source>
        <strain evidence="1">CHK169-4300</strain>
    </source>
</reference>